<dbReference type="SMART" id="SM00089">
    <property type="entry name" value="PKD"/>
    <property type="match status" value="1"/>
</dbReference>
<keyword evidence="1" id="KW-0732">Signal</keyword>
<dbReference type="SUPFAM" id="SSF49299">
    <property type="entry name" value="PKD domain"/>
    <property type="match status" value="1"/>
</dbReference>
<dbReference type="NCBIfam" id="TIGR04183">
    <property type="entry name" value="Por_Secre_tail"/>
    <property type="match status" value="1"/>
</dbReference>
<feature type="signal peptide" evidence="1">
    <location>
        <begin position="1"/>
        <end position="23"/>
    </location>
</feature>
<dbReference type="InterPro" id="IPR036179">
    <property type="entry name" value="Ig-like_dom_sf"/>
</dbReference>
<dbReference type="AlphaFoldDB" id="A0A318U7C6"/>
<dbReference type="SUPFAM" id="SSF48726">
    <property type="entry name" value="Immunoglobulin"/>
    <property type="match status" value="1"/>
</dbReference>
<dbReference type="Pfam" id="PF18911">
    <property type="entry name" value="PKD_4"/>
    <property type="match status" value="1"/>
</dbReference>
<dbReference type="EMBL" id="QKLU01000012">
    <property type="protein sequence ID" value="PYF68432.1"/>
    <property type="molecule type" value="Genomic_DNA"/>
</dbReference>
<dbReference type="InterPro" id="IPR026444">
    <property type="entry name" value="Secre_tail"/>
</dbReference>
<dbReference type="InterPro" id="IPR035986">
    <property type="entry name" value="PKD_dom_sf"/>
</dbReference>
<proteinExistence type="predicted"/>
<dbReference type="OrthoDB" id="7443339at2"/>
<protein>
    <submittedName>
        <fullName evidence="3">Putative secreted protein (Por secretion system target)</fullName>
    </submittedName>
</protein>
<accession>A0A318U7C6</accession>
<organism evidence="3 4">
    <name type="scientific">Pedobacter nutrimenti</name>
    <dbReference type="NCBI Taxonomy" id="1241337"/>
    <lineage>
        <taxon>Bacteria</taxon>
        <taxon>Pseudomonadati</taxon>
        <taxon>Bacteroidota</taxon>
        <taxon>Sphingobacteriia</taxon>
        <taxon>Sphingobacteriales</taxon>
        <taxon>Sphingobacteriaceae</taxon>
        <taxon>Pedobacter</taxon>
    </lineage>
</organism>
<evidence type="ECO:0000313" key="3">
    <source>
        <dbReference type="EMBL" id="PYF68432.1"/>
    </source>
</evidence>
<evidence type="ECO:0000259" key="2">
    <source>
        <dbReference type="PROSITE" id="PS50093"/>
    </source>
</evidence>
<dbReference type="InterPro" id="IPR022409">
    <property type="entry name" value="PKD/Chitinase_dom"/>
</dbReference>
<feature type="chain" id="PRO_5016266757" evidence="1">
    <location>
        <begin position="24"/>
        <end position="354"/>
    </location>
</feature>
<reference evidence="3 4" key="1">
    <citation type="submission" date="2018-06" db="EMBL/GenBank/DDBJ databases">
        <title>Genomic Encyclopedia of Archaeal and Bacterial Type Strains, Phase II (KMG-II): from individual species to whole genera.</title>
        <authorList>
            <person name="Goeker M."/>
        </authorList>
    </citation>
    <scope>NUCLEOTIDE SEQUENCE [LARGE SCALE GENOMIC DNA]</scope>
    <source>
        <strain evidence="3 4">DSM 27372</strain>
    </source>
</reference>
<comment type="caution">
    <text evidence="3">The sequence shown here is derived from an EMBL/GenBank/DDBJ whole genome shotgun (WGS) entry which is preliminary data.</text>
</comment>
<sequence length="354" mass="38201">MKFKISYVLFLLLYITGARTSQAQTTSSKIICAGSSTVLLGPTSPGVKWFKDGKLIATTRDITVNTAGEYVVVAISQHGCESDASDPVNVIISNPPEAPKVILVQPNCVLSTGTITIENALDNNTYSINGGSYDKKSVFSDLPAGTYTLIAKNENGCTSTSTIVNLIRDQPSGDFTYSSNQVSFGGAITFTSGVPGAISYEWNFGDGGISYEANPKHYFYKEGTFTITLKVQTSGGCNFTVTKNNLIKVGQDTSTPNIPVIIPPSGIDNSPLRFFAYPNPFKDKFYVSVSSEINQNIRIELIDMRGNRVYSKDYLVNPGNNTVAIEKLPAMAQGVYTLRVSGQGIKNSINLLKI</sequence>
<name>A0A318U7C6_9SPHI</name>
<dbReference type="CDD" id="cd00146">
    <property type="entry name" value="PKD"/>
    <property type="match status" value="1"/>
</dbReference>
<dbReference type="PROSITE" id="PS50093">
    <property type="entry name" value="PKD"/>
    <property type="match status" value="1"/>
</dbReference>
<dbReference type="Proteomes" id="UP000248198">
    <property type="component" value="Unassembled WGS sequence"/>
</dbReference>
<feature type="domain" description="PKD" evidence="2">
    <location>
        <begin position="192"/>
        <end position="249"/>
    </location>
</feature>
<gene>
    <name evidence="3" type="ORF">B0O44_11216</name>
</gene>
<dbReference type="InterPro" id="IPR013783">
    <property type="entry name" value="Ig-like_fold"/>
</dbReference>
<evidence type="ECO:0000256" key="1">
    <source>
        <dbReference type="SAM" id="SignalP"/>
    </source>
</evidence>
<evidence type="ECO:0000313" key="4">
    <source>
        <dbReference type="Proteomes" id="UP000248198"/>
    </source>
</evidence>
<dbReference type="RefSeq" id="WP_110834690.1">
    <property type="nucleotide sequence ID" value="NZ_QKLU01000012.1"/>
</dbReference>
<keyword evidence="4" id="KW-1185">Reference proteome</keyword>
<dbReference type="InterPro" id="IPR000601">
    <property type="entry name" value="PKD_dom"/>
</dbReference>
<dbReference type="Gene3D" id="2.60.40.10">
    <property type="entry name" value="Immunoglobulins"/>
    <property type="match status" value="1"/>
</dbReference>
<dbReference type="Pfam" id="PF18962">
    <property type="entry name" value="Por_Secre_tail"/>
    <property type="match status" value="1"/>
</dbReference>